<organism evidence="2 3">
    <name type="scientific">Stylosanthes scabra</name>
    <dbReference type="NCBI Taxonomy" id="79078"/>
    <lineage>
        <taxon>Eukaryota</taxon>
        <taxon>Viridiplantae</taxon>
        <taxon>Streptophyta</taxon>
        <taxon>Embryophyta</taxon>
        <taxon>Tracheophyta</taxon>
        <taxon>Spermatophyta</taxon>
        <taxon>Magnoliopsida</taxon>
        <taxon>eudicotyledons</taxon>
        <taxon>Gunneridae</taxon>
        <taxon>Pentapetalae</taxon>
        <taxon>rosids</taxon>
        <taxon>fabids</taxon>
        <taxon>Fabales</taxon>
        <taxon>Fabaceae</taxon>
        <taxon>Papilionoideae</taxon>
        <taxon>50 kb inversion clade</taxon>
        <taxon>dalbergioids sensu lato</taxon>
        <taxon>Dalbergieae</taxon>
        <taxon>Pterocarpus clade</taxon>
        <taxon>Stylosanthes</taxon>
    </lineage>
</organism>
<dbReference type="Proteomes" id="UP001341840">
    <property type="component" value="Unassembled WGS sequence"/>
</dbReference>
<proteinExistence type="predicted"/>
<sequence>MAPLLHTHLVQQWPSRFRCDPFVPFTLSGHLRSELRLLYPETLKRTHQGIVWNGKQFKTHEIIRRNGFHHLDPATLEMCRKNKEARKKQTIPHTSGSKPYARKRNEIFLAIERKASRGEIYIETHKKKDGSFVTDEARAIAKKIEMAMAENNLDESVPSVTDAVDKVLGEEHSGRVRCMGIGATPTNTLRNAGHRSNQFASCSTLVSSNKCCHGEHKRLLTALKAYFLSKEGCIPCEFAGILGCNAQVSDVDSEPDTPTTARRSSGGSNENREDNA</sequence>
<dbReference type="EMBL" id="JASCZI010271949">
    <property type="protein sequence ID" value="MED6218190.1"/>
    <property type="molecule type" value="Genomic_DNA"/>
</dbReference>
<evidence type="ECO:0000256" key="1">
    <source>
        <dbReference type="SAM" id="MobiDB-lite"/>
    </source>
</evidence>
<dbReference type="InterPro" id="IPR004252">
    <property type="entry name" value="Probable_transposase_24"/>
</dbReference>
<evidence type="ECO:0000313" key="2">
    <source>
        <dbReference type="EMBL" id="MED6218190.1"/>
    </source>
</evidence>
<protein>
    <submittedName>
        <fullName evidence="2">Uncharacterized protein</fullName>
    </submittedName>
</protein>
<reference evidence="2 3" key="1">
    <citation type="journal article" date="2023" name="Plants (Basel)">
        <title>Bridging the Gap: Combining Genomics and Transcriptomics Approaches to Understand Stylosanthes scabra, an Orphan Legume from the Brazilian Caatinga.</title>
        <authorList>
            <person name="Ferreira-Neto J.R.C."/>
            <person name="da Silva M.D."/>
            <person name="Binneck E."/>
            <person name="de Melo N.F."/>
            <person name="da Silva R.H."/>
            <person name="de Melo A.L.T.M."/>
            <person name="Pandolfi V."/>
            <person name="Bustamante F.O."/>
            <person name="Brasileiro-Vidal A.C."/>
            <person name="Benko-Iseppon A.M."/>
        </authorList>
    </citation>
    <scope>NUCLEOTIDE SEQUENCE [LARGE SCALE GENOMIC DNA]</scope>
    <source>
        <tissue evidence="2">Leaves</tissue>
    </source>
</reference>
<name>A0ABU6Z7E2_9FABA</name>
<gene>
    <name evidence="2" type="ORF">PIB30_024675</name>
</gene>
<feature type="region of interest" description="Disordered" evidence="1">
    <location>
        <begin position="250"/>
        <end position="276"/>
    </location>
</feature>
<dbReference type="Pfam" id="PF03004">
    <property type="entry name" value="Transposase_24"/>
    <property type="match status" value="1"/>
</dbReference>
<feature type="compositionally biased region" description="Polar residues" evidence="1">
    <location>
        <begin position="250"/>
        <end position="269"/>
    </location>
</feature>
<evidence type="ECO:0000313" key="3">
    <source>
        <dbReference type="Proteomes" id="UP001341840"/>
    </source>
</evidence>
<keyword evidence="3" id="KW-1185">Reference proteome</keyword>
<accession>A0ABU6Z7E2</accession>
<comment type="caution">
    <text evidence="2">The sequence shown here is derived from an EMBL/GenBank/DDBJ whole genome shotgun (WGS) entry which is preliminary data.</text>
</comment>